<name>A0A2H0NCN2_9BACT</name>
<dbReference type="AlphaFoldDB" id="A0A2H0NCN2"/>
<protein>
    <submittedName>
        <fullName evidence="1">Uncharacterized protein</fullName>
    </submittedName>
</protein>
<sequence>MVSKTLYIYYTTEYFKKILPKEKGINITNKIIDKDTLLKWRKNLVILLPANDEEYKHFSLFKKLTLDPNHISSIIKKPNYGVINE</sequence>
<accession>A0A2H0NCN2</accession>
<reference evidence="1 2" key="1">
    <citation type="submission" date="2017-09" db="EMBL/GenBank/DDBJ databases">
        <title>Depth-based differentiation of microbial function through sediment-hosted aquifers and enrichment of novel symbionts in the deep terrestrial subsurface.</title>
        <authorList>
            <person name="Probst A.J."/>
            <person name="Ladd B."/>
            <person name="Jarett J.K."/>
            <person name="Geller-Mcgrath D.E."/>
            <person name="Sieber C.M."/>
            <person name="Emerson J.B."/>
            <person name="Anantharaman K."/>
            <person name="Thomas B.C."/>
            <person name="Malmstrom R."/>
            <person name="Stieglmeier M."/>
            <person name="Klingl A."/>
            <person name="Woyke T."/>
            <person name="Ryan C.M."/>
            <person name="Banfield J.F."/>
        </authorList>
    </citation>
    <scope>NUCLEOTIDE SEQUENCE [LARGE SCALE GENOMIC DNA]</scope>
    <source>
        <strain evidence="1">CG11_big_fil_rev_8_21_14_0_20_36_20</strain>
    </source>
</reference>
<organism evidence="1 2">
    <name type="scientific">Candidatus Komeilibacteria bacterium CG11_big_fil_rev_8_21_14_0_20_36_20</name>
    <dbReference type="NCBI Taxonomy" id="1974477"/>
    <lineage>
        <taxon>Bacteria</taxon>
        <taxon>Candidatus Komeiliibacteriota</taxon>
    </lineage>
</organism>
<proteinExistence type="predicted"/>
<dbReference type="EMBL" id="PCWQ01000011">
    <property type="protein sequence ID" value="PIR06653.1"/>
    <property type="molecule type" value="Genomic_DNA"/>
</dbReference>
<evidence type="ECO:0000313" key="1">
    <source>
        <dbReference type="EMBL" id="PIR06653.1"/>
    </source>
</evidence>
<gene>
    <name evidence="1" type="ORF">COV55_02765</name>
</gene>
<comment type="caution">
    <text evidence="1">The sequence shown here is derived from an EMBL/GenBank/DDBJ whole genome shotgun (WGS) entry which is preliminary data.</text>
</comment>
<evidence type="ECO:0000313" key="2">
    <source>
        <dbReference type="Proteomes" id="UP000230564"/>
    </source>
</evidence>
<dbReference type="Proteomes" id="UP000230564">
    <property type="component" value="Unassembled WGS sequence"/>
</dbReference>